<sequence>MGLTNCKRKVAIVYASVTGNTEAVAGILRAIAQEKLLEVSVWKVEEFSLAELPHYDAVLIGTYTWGSGELPREMRSLFEAFERLDRKELVTAVFGTGDSFFAEFCGAVNRFRDMLFVHTDLAATLKIELAPQEKDYIRCEKFTESVLKKLNE</sequence>
<dbReference type="InterPro" id="IPR008254">
    <property type="entry name" value="Flavodoxin/NO_synth"/>
</dbReference>
<proteinExistence type="inferred from homology"/>
<feature type="domain" description="Flavodoxin-like" evidence="8">
    <location>
        <begin position="10"/>
        <end position="147"/>
    </location>
</feature>
<comment type="caution">
    <text evidence="9">The sequence shown here is derived from an EMBL/GenBank/DDBJ whole genome shotgun (WGS) entry which is preliminary data.</text>
</comment>
<keyword evidence="5" id="KW-0285">Flavoprotein</keyword>
<evidence type="ECO:0000313" key="10">
    <source>
        <dbReference type="Proteomes" id="UP000242682"/>
    </source>
</evidence>
<comment type="similarity">
    <text evidence="3">Belongs to the flavodoxin family.</text>
</comment>
<evidence type="ECO:0000256" key="7">
    <source>
        <dbReference type="ARBA" id="ARBA00022982"/>
    </source>
</evidence>
<dbReference type="GO" id="GO:0016651">
    <property type="term" value="F:oxidoreductase activity, acting on NAD(P)H"/>
    <property type="evidence" value="ECO:0007669"/>
    <property type="project" value="UniProtKB-ARBA"/>
</dbReference>
<dbReference type="RefSeq" id="WP_106533496.1">
    <property type="nucleotide sequence ID" value="NZ_PYAT01000006.1"/>
</dbReference>
<evidence type="ECO:0000256" key="6">
    <source>
        <dbReference type="ARBA" id="ARBA00022643"/>
    </source>
</evidence>
<organism evidence="9 10">
    <name type="scientific">Planomicrobium soli</name>
    <dbReference type="NCBI Taxonomy" id="1176648"/>
    <lineage>
        <taxon>Bacteria</taxon>
        <taxon>Bacillati</taxon>
        <taxon>Bacillota</taxon>
        <taxon>Bacilli</taxon>
        <taxon>Bacillales</taxon>
        <taxon>Caryophanaceae</taxon>
        <taxon>Planomicrobium</taxon>
    </lineage>
</organism>
<protein>
    <submittedName>
        <fullName evidence="9">Flavodoxin I</fullName>
    </submittedName>
</protein>
<evidence type="ECO:0000259" key="8">
    <source>
        <dbReference type="PROSITE" id="PS50902"/>
    </source>
</evidence>
<dbReference type="InterPro" id="IPR001094">
    <property type="entry name" value="Flavdoxin-like"/>
</dbReference>
<dbReference type="InterPro" id="IPR029039">
    <property type="entry name" value="Flavoprotein-like_sf"/>
</dbReference>
<reference evidence="9 10" key="1">
    <citation type="submission" date="2018-03" db="EMBL/GenBank/DDBJ databases">
        <title>Genomic Encyclopedia of Type Strains, Phase III (KMG-III): the genomes of soil and plant-associated and newly described type strains.</title>
        <authorList>
            <person name="Whitman W."/>
        </authorList>
    </citation>
    <scope>NUCLEOTIDE SEQUENCE [LARGE SCALE GENOMIC DNA]</scope>
    <source>
        <strain evidence="9 10">CGMCC 1.12259</strain>
    </source>
</reference>
<dbReference type="SUPFAM" id="SSF52218">
    <property type="entry name" value="Flavoproteins"/>
    <property type="match status" value="1"/>
</dbReference>
<keyword evidence="4" id="KW-0813">Transport</keyword>
<comment type="cofactor">
    <cofactor evidence="1">
        <name>FMN</name>
        <dbReference type="ChEBI" id="CHEBI:58210"/>
    </cofactor>
</comment>
<keyword evidence="10" id="KW-1185">Reference proteome</keyword>
<dbReference type="EMBL" id="PYAT01000006">
    <property type="protein sequence ID" value="PSL40175.1"/>
    <property type="molecule type" value="Genomic_DNA"/>
</dbReference>
<evidence type="ECO:0000256" key="2">
    <source>
        <dbReference type="ARBA" id="ARBA00003297"/>
    </source>
</evidence>
<keyword evidence="7" id="KW-0249">Electron transport</keyword>
<dbReference type="PANTHER" id="PTHR42809">
    <property type="entry name" value="FLAVODOXIN 2"/>
    <property type="match status" value="1"/>
</dbReference>
<dbReference type="GO" id="GO:0010181">
    <property type="term" value="F:FMN binding"/>
    <property type="evidence" value="ECO:0007669"/>
    <property type="project" value="InterPro"/>
</dbReference>
<accession>A0A2P8H1U2</accession>
<comment type="function">
    <text evidence="2">Low-potential electron donor to a number of redox enzymes.</text>
</comment>
<evidence type="ECO:0000256" key="5">
    <source>
        <dbReference type="ARBA" id="ARBA00022630"/>
    </source>
</evidence>
<evidence type="ECO:0000256" key="3">
    <source>
        <dbReference type="ARBA" id="ARBA00005267"/>
    </source>
</evidence>
<dbReference type="OrthoDB" id="9790745at2"/>
<dbReference type="InterPro" id="IPR050619">
    <property type="entry name" value="Flavodoxin"/>
</dbReference>
<dbReference type="PROSITE" id="PS50902">
    <property type="entry name" value="FLAVODOXIN_LIKE"/>
    <property type="match status" value="1"/>
</dbReference>
<keyword evidence="6" id="KW-0288">FMN</keyword>
<dbReference type="Proteomes" id="UP000242682">
    <property type="component" value="Unassembled WGS sequence"/>
</dbReference>
<evidence type="ECO:0000313" key="9">
    <source>
        <dbReference type="EMBL" id="PSL40175.1"/>
    </source>
</evidence>
<evidence type="ECO:0000256" key="1">
    <source>
        <dbReference type="ARBA" id="ARBA00001917"/>
    </source>
</evidence>
<dbReference type="PANTHER" id="PTHR42809:SF1">
    <property type="entry name" value="FLAVODOXIN 1"/>
    <property type="match status" value="1"/>
</dbReference>
<dbReference type="Gene3D" id="3.40.50.360">
    <property type="match status" value="1"/>
</dbReference>
<gene>
    <name evidence="9" type="ORF">B0H99_106194</name>
</gene>
<dbReference type="Pfam" id="PF00258">
    <property type="entry name" value="Flavodoxin_1"/>
    <property type="match status" value="1"/>
</dbReference>
<name>A0A2P8H1U2_9BACL</name>
<dbReference type="AlphaFoldDB" id="A0A2P8H1U2"/>
<dbReference type="PRINTS" id="PR00369">
    <property type="entry name" value="FLAVODOXIN"/>
</dbReference>
<evidence type="ECO:0000256" key="4">
    <source>
        <dbReference type="ARBA" id="ARBA00022448"/>
    </source>
</evidence>